<dbReference type="InterPro" id="IPR049192">
    <property type="entry name" value="DUF4246_C"/>
</dbReference>
<organism evidence="2 3">
    <name type="scientific">Dothistroma septosporum (strain NZE10 / CBS 128990)</name>
    <name type="common">Red band needle blight fungus</name>
    <name type="synonym">Mycosphaerella pini</name>
    <dbReference type="NCBI Taxonomy" id="675120"/>
    <lineage>
        <taxon>Eukaryota</taxon>
        <taxon>Fungi</taxon>
        <taxon>Dikarya</taxon>
        <taxon>Ascomycota</taxon>
        <taxon>Pezizomycotina</taxon>
        <taxon>Dothideomycetes</taxon>
        <taxon>Dothideomycetidae</taxon>
        <taxon>Mycosphaerellales</taxon>
        <taxon>Mycosphaerellaceae</taxon>
        <taxon>Dothistroma</taxon>
    </lineage>
</organism>
<reference evidence="2 3" key="2">
    <citation type="journal article" date="2012" name="PLoS Pathog.">
        <title>Diverse lifestyles and strategies of plant pathogenesis encoded in the genomes of eighteen Dothideomycetes fungi.</title>
        <authorList>
            <person name="Ohm R.A."/>
            <person name="Feau N."/>
            <person name="Henrissat B."/>
            <person name="Schoch C.L."/>
            <person name="Horwitz B.A."/>
            <person name="Barry K.W."/>
            <person name="Condon B.J."/>
            <person name="Copeland A.C."/>
            <person name="Dhillon B."/>
            <person name="Glaser F."/>
            <person name="Hesse C.N."/>
            <person name="Kosti I."/>
            <person name="LaButti K."/>
            <person name="Lindquist E.A."/>
            <person name="Lucas S."/>
            <person name="Salamov A.A."/>
            <person name="Bradshaw R.E."/>
            <person name="Ciuffetti L."/>
            <person name="Hamelin R.C."/>
            <person name="Kema G.H.J."/>
            <person name="Lawrence C."/>
            <person name="Scott J.A."/>
            <person name="Spatafora J.W."/>
            <person name="Turgeon B.G."/>
            <person name="de Wit P.J.G.M."/>
            <person name="Zhong S."/>
            <person name="Goodwin S.B."/>
            <person name="Grigoriev I.V."/>
        </authorList>
    </citation>
    <scope>NUCLEOTIDE SEQUENCE [LARGE SCALE GENOMIC DNA]</scope>
    <source>
        <strain evidence="3">NZE10 / CBS 128990</strain>
    </source>
</reference>
<dbReference type="Pfam" id="PF14033">
    <property type="entry name" value="DUF4246"/>
    <property type="match status" value="1"/>
</dbReference>
<reference evidence="3" key="1">
    <citation type="journal article" date="2012" name="PLoS Genet.">
        <title>The genomes of the fungal plant pathogens Cladosporium fulvum and Dothistroma septosporum reveal adaptation to different hosts and lifestyles but also signatures of common ancestry.</title>
        <authorList>
            <person name="de Wit P.J.G.M."/>
            <person name="van der Burgt A."/>
            <person name="Oekmen B."/>
            <person name="Stergiopoulos I."/>
            <person name="Abd-Elsalam K.A."/>
            <person name="Aerts A.L."/>
            <person name="Bahkali A.H."/>
            <person name="Beenen H.G."/>
            <person name="Chettri P."/>
            <person name="Cox M.P."/>
            <person name="Datema E."/>
            <person name="de Vries R.P."/>
            <person name="Dhillon B."/>
            <person name="Ganley A.R."/>
            <person name="Griffiths S.A."/>
            <person name="Guo Y."/>
            <person name="Hamelin R.C."/>
            <person name="Henrissat B."/>
            <person name="Kabir M.S."/>
            <person name="Jashni M.K."/>
            <person name="Kema G."/>
            <person name="Klaubauf S."/>
            <person name="Lapidus A."/>
            <person name="Levasseur A."/>
            <person name="Lindquist E."/>
            <person name="Mehrabi R."/>
            <person name="Ohm R.A."/>
            <person name="Owen T.J."/>
            <person name="Salamov A."/>
            <person name="Schwelm A."/>
            <person name="Schijlen E."/>
            <person name="Sun H."/>
            <person name="van den Burg H.A."/>
            <person name="van Ham R.C.H.J."/>
            <person name="Zhang S."/>
            <person name="Goodwin S.B."/>
            <person name="Grigoriev I.V."/>
            <person name="Collemare J."/>
            <person name="Bradshaw R.E."/>
        </authorList>
    </citation>
    <scope>NUCLEOTIDE SEQUENCE [LARGE SCALE GENOMIC DNA]</scope>
    <source>
        <strain evidence="3">NZE10 / CBS 128990</strain>
    </source>
</reference>
<dbReference type="Proteomes" id="UP000016933">
    <property type="component" value="Unassembled WGS sequence"/>
</dbReference>
<name>N1Q234_DOTSN</name>
<evidence type="ECO:0000259" key="1">
    <source>
        <dbReference type="Pfam" id="PF14033"/>
    </source>
</evidence>
<protein>
    <recommendedName>
        <fullName evidence="1">DUF4246 domain-containing protein</fullName>
    </recommendedName>
</protein>
<feature type="domain" description="DUF4246" evidence="1">
    <location>
        <begin position="2"/>
        <end position="73"/>
    </location>
</feature>
<dbReference type="STRING" id="675120.N1Q234"/>
<proteinExistence type="predicted"/>
<dbReference type="OrthoDB" id="415532at2759"/>
<feature type="non-terminal residue" evidence="2">
    <location>
        <position position="73"/>
    </location>
</feature>
<gene>
    <name evidence="2" type="ORF">DOTSEDRAFT_98584</name>
</gene>
<accession>N1Q234</accession>
<evidence type="ECO:0000313" key="3">
    <source>
        <dbReference type="Proteomes" id="UP000016933"/>
    </source>
</evidence>
<evidence type="ECO:0000313" key="2">
    <source>
        <dbReference type="EMBL" id="EME49821.1"/>
    </source>
</evidence>
<dbReference type="HOGENOM" id="CLU_2711557_0_0_1"/>
<keyword evidence="3" id="KW-1185">Reference proteome</keyword>
<feature type="non-terminal residue" evidence="2">
    <location>
        <position position="1"/>
    </location>
</feature>
<dbReference type="AlphaFoldDB" id="N1Q234"/>
<dbReference type="EMBL" id="KB446535">
    <property type="protein sequence ID" value="EME49821.1"/>
    <property type="molecule type" value="Genomic_DNA"/>
</dbReference>
<sequence>NACVYVSNNAVSDGTKTTLQKAATRLADVKEYQRDWHPGSDGKMLDQVHPSLVPHVCGRSSMVPTVTVTLKSC</sequence>